<protein>
    <submittedName>
        <fullName evidence="3">Helix-turn-helix domain-containing protein</fullName>
    </submittedName>
</protein>
<dbReference type="InterPro" id="IPR050807">
    <property type="entry name" value="TransReg_Diox_bact_type"/>
</dbReference>
<dbReference type="SUPFAM" id="SSF48452">
    <property type="entry name" value="TPR-like"/>
    <property type="match status" value="1"/>
</dbReference>
<accession>A0A1M5PCU8</accession>
<dbReference type="InterPro" id="IPR001387">
    <property type="entry name" value="Cro/C1-type_HTH"/>
</dbReference>
<feature type="domain" description="HTH cro/C1-type" evidence="2">
    <location>
        <begin position="13"/>
        <end position="67"/>
    </location>
</feature>
<evidence type="ECO:0000259" key="2">
    <source>
        <dbReference type="PROSITE" id="PS50943"/>
    </source>
</evidence>
<dbReference type="PROSITE" id="PS50943">
    <property type="entry name" value="HTH_CROC1"/>
    <property type="match status" value="1"/>
</dbReference>
<dbReference type="EMBL" id="FQVN01000018">
    <property type="protein sequence ID" value="SHG99596.1"/>
    <property type="molecule type" value="Genomic_DNA"/>
</dbReference>
<dbReference type="GO" id="GO:0003700">
    <property type="term" value="F:DNA-binding transcription factor activity"/>
    <property type="evidence" value="ECO:0007669"/>
    <property type="project" value="TreeGrafter"/>
</dbReference>
<organism evidence="3 4">
    <name type="scientific">Streptoalloteichus hindustanus</name>
    <dbReference type="NCBI Taxonomy" id="2017"/>
    <lineage>
        <taxon>Bacteria</taxon>
        <taxon>Bacillati</taxon>
        <taxon>Actinomycetota</taxon>
        <taxon>Actinomycetes</taxon>
        <taxon>Pseudonocardiales</taxon>
        <taxon>Pseudonocardiaceae</taxon>
        <taxon>Streptoalloteichus</taxon>
    </lineage>
</organism>
<name>A0A1M5PCU8_STRHI</name>
<gene>
    <name evidence="3" type="ORF">SAMN05444320_11813</name>
</gene>
<dbReference type="SMART" id="SM00530">
    <property type="entry name" value="HTH_XRE"/>
    <property type="match status" value="1"/>
</dbReference>
<dbReference type="RefSeq" id="WP_073489864.1">
    <property type="nucleotide sequence ID" value="NZ_FQVN01000018.1"/>
</dbReference>
<dbReference type="GO" id="GO:0003677">
    <property type="term" value="F:DNA binding"/>
    <property type="evidence" value="ECO:0007669"/>
    <property type="project" value="UniProtKB-KW"/>
</dbReference>
<dbReference type="STRING" id="2017.SAMN05444320_11813"/>
<dbReference type="PANTHER" id="PTHR46797">
    <property type="entry name" value="HTH-TYPE TRANSCRIPTIONAL REGULATOR"/>
    <property type="match status" value="1"/>
</dbReference>
<sequence length="399" mass="43122">MPDTLDPGIGDRVRVLRKRAGLTQHDLAGAVGLSVETIRKIEQGRRHASVTTLQRIARGLDLDLPSLLGKQPAVPGAPDAGVIAVRHALATVDDLLPVEDVPLPLREAERVVTLAWGSYWGGRFEPLLSLLSDALPSLRVAAHEAGNGDRPAAHELLARLYWVAACVLLRLGQPDAAWLAVRHAMESARHGDDGFLAATIRGHLAGQLLSQGRYDHAYQVATRAARDIEPRGEATPAHLSAYGSLLLTAAVASGRDWRTARADDLLAEASAVAARNGADRNDYETAFGPSQVVMQTVDVRVVTERYPDALAVARRMPADSALPLLARVRHMADCAHAYVRVGDQERALDALLAMERMAPSWIRHQSLPRLVAGELVARQRRIDPRLRSVAQRLGALSPG</sequence>
<dbReference type="InterPro" id="IPR010982">
    <property type="entry name" value="Lambda_DNA-bd_dom_sf"/>
</dbReference>
<dbReference type="AlphaFoldDB" id="A0A1M5PCU8"/>
<dbReference type="PANTHER" id="PTHR46797:SF1">
    <property type="entry name" value="METHYLPHOSPHONATE SYNTHASE"/>
    <property type="match status" value="1"/>
</dbReference>
<keyword evidence="1" id="KW-0238">DNA-binding</keyword>
<dbReference type="Gene3D" id="1.10.260.40">
    <property type="entry name" value="lambda repressor-like DNA-binding domains"/>
    <property type="match status" value="1"/>
</dbReference>
<dbReference type="CDD" id="cd00093">
    <property type="entry name" value="HTH_XRE"/>
    <property type="match status" value="1"/>
</dbReference>
<dbReference type="Proteomes" id="UP000184501">
    <property type="component" value="Unassembled WGS sequence"/>
</dbReference>
<evidence type="ECO:0000313" key="4">
    <source>
        <dbReference type="Proteomes" id="UP000184501"/>
    </source>
</evidence>
<keyword evidence="4" id="KW-1185">Reference proteome</keyword>
<dbReference type="GO" id="GO:0005829">
    <property type="term" value="C:cytosol"/>
    <property type="evidence" value="ECO:0007669"/>
    <property type="project" value="TreeGrafter"/>
</dbReference>
<dbReference type="InterPro" id="IPR011990">
    <property type="entry name" value="TPR-like_helical_dom_sf"/>
</dbReference>
<dbReference type="Pfam" id="PF13560">
    <property type="entry name" value="HTH_31"/>
    <property type="match status" value="1"/>
</dbReference>
<dbReference type="SUPFAM" id="SSF47413">
    <property type="entry name" value="lambda repressor-like DNA-binding domains"/>
    <property type="match status" value="1"/>
</dbReference>
<evidence type="ECO:0000256" key="1">
    <source>
        <dbReference type="ARBA" id="ARBA00023125"/>
    </source>
</evidence>
<proteinExistence type="predicted"/>
<reference evidence="3 4" key="1">
    <citation type="submission" date="2016-11" db="EMBL/GenBank/DDBJ databases">
        <authorList>
            <person name="Jaros S."/>
            <person name="Januszkiewicz K."/>
            <person name="Wedrychowicz H."/>
        </authorList>
    </citation>
    <scope>NUCLEOTIDE SEQUENCE [LARGE SCALE GENOMIC DNA]</scope>
    <source>
        <strain evidence="3 4">DSM 44523</strain>
    </source>
</reference>
<evidence type="ECO:0000313" key="3">
    <source>
        <dbReference type="EMBL" id="SHG99596.1"/>
    </source>
</evidence>
<dbReference type="OrthoDB" id="3420984at2"/>